<dbReference type="AlphaFoldDB" id="A0A919E0G8"/>
<dbReference type="EMBL" id="BNBI01000004">
    <property type="protein sequence ID" value="GHE97457.1"/>
    <property type="molecule type" value="Genomic_DNA"/>
</dbReference>
<dbReference type="SUPFAM" id="SSF56219">
    <property type="entry name" value="DNase I-like"/>
    <property type="match status" value="1"/>
</dbReference>
<organism evidence="2 3">
    <name type="scientific">Streptomyces fumanus</name>
    <dbReference type="NCBI Taxonomy" id="67302"/>
    <lineage>
        <taxon>Bacteria</taxon>
        <taxon>Bacillati</taxon>
        <taxon>Actinomycetota</taxon>
        <taxon>Actinomycetes</taxon>
        <taxon>Kitasatosporales</taxon>
        <taxon>Streptomycetaceae</taxon>
        <taxon>Streptomyces</taxon>
    </lineage>
</organism>
<feature type="domain" description="Endonuclease/exonuclease/phosphatase" evidence="1">
    <location>
        <begin position="33"/>
        <end position="276"/>
    </location>
</feature>
<dbReference type="Proteomes" id="UP000630718">
    <property type="component" value="Unassembled WGS sequence"/>
</dbReference>
<dbReference type="InterPro" id="IPR005135">
    <property type="entry name" value="Endo/exonuclease/phosphatase"/>
</dbReference>
<sequence length="290" mass="32148">MTAGVMTPAFAAQEEGRGSLATQAVSVKKNRIMSWNSNGQLNGTTQRLVDQIVRFKPQIVLLQESCRNEVNEAAAILKRQPLHLEYEVFHSDWPDLGDPVHDPACTGQLEQAILVAKGTKIDVAPETALYREADGLERRKFMMFQTRLAGKKVRIFNTQLSDGADADLRHSQLLQLSELVPGTPNSIIAGDLNAQPWTAPKPPQMPLYYWEMAPVWANGFRDADPYCGQSYDRRCNGTQVGVGKKFDYLLSRGAVKTKQCWLGNTPNNDHRVVVSDVTAGPASRKPCKVI</sequence>
<evidence type="ECO:0000313" key="3">
    <source>
        <dbReference type="Proteomes" id="UP000630718"/>
    </source>
</evidence>
<accession>A0A919E0G8</accession>
<gene>
    <name evidence="2" type="ORF">GCM10018772_22100</name>
</gene>
<dbReference type="InterPro" id="IPR036691">
    <property type="entry name" value="Endo/exonu/phosph_ase_sf"/>
</dbReference>
<comment type="caution">
    <text evidence="2">The sequence shown here is derived from an EMBL/GenBank/DDBJ whole genome shotgun (WGS) entry which is preliminary data.</text>
</comment>
<evidence type="ECO:0000259" key="1">
    <source>
        <dbReference type="Pfam" id="PF03372"/>
    </source>
</evidence>
<reference evidence="2" key="1">
    <citation type="journal article" date="2014" name="Int. J. Syst. Evol. Microbiol.">
        <title>Complete genome sequence of Corynebacterium casei LMG S-19264T (=DSM 44701T), isolated from a smear-ripened cheese.</title>
        <authorList>
            <consortium name="US DOE Joint Genome Institute (JGI-PGF)"/>
            <person name="Walter F."/>
            <person name="Albersmeier A."/>
            <person name="Kalinowski J."/>
            <person name="Ruckert C."/>
        </authorList>
    </citation>
    <scope>NUCLEOTIDE SEQUENCE</scope>
    <source>
        <strain evidence="2">JCM 4477</strain>
    </source>
</reference>
<evidence type="ECO:0000313" key="2">
    <source>
        <dbReference type="EMBL" id="GHE97457.1"/>
    </source>
</evidence>
<dbReference type="Pfam" id="PF03372">
    <property type="entry name" value="Exo_endo_phos"/>
    <property type="match status" value="1"/>
</dbReference>
<dbReference type="GO" id="GO:0003824">
    <property type="term" value="F:catalytic activity"/>
    <property type="evidence" value="ECO:0007669"/>
    <property type="project" value="InterPro"/>
</dbReference>
<dbReference type="Gene3D" id="3.60.10.10">
    <property type="entry name" value="Endonuclease/exonuclease/phosphatase"/>
    <property type="match status" value="1"/>
</dbReference>
<reference evidence="2" key="2">
    <citation type="submission" date="2020-09" db="EMBL/GenBank/DDBJ databases">
        <authorList>
            <person name="Sun Q."/>
            <person name="Ohkuma M."/>
        </authorList>
    </citation>
    <scope>NUCLEOTIDE SEQUENCE</scope>
    <source>
        <strain evidence="2">JCM 4477</strain>
    </source>
</reference>
<keyword evidence="3" id="KW-1185">Reference proteome</keyword>
<proteinExistence type="predicted"/>
<name>A0A919E0G8_9ACTN</name>
<protein>
    <recommendedName>
        <fullName evidence="1">Endonuclease/exonuclease/phosphatase domain-containing protein</fullName>
    </recommendedName>
</protein>